<dbReference type="GO" id="GO:0046983">
    <property type="term" value="F:protein dimerization activity"/>
    <property type="evidence" value="ECO:0007669"/>
    <property type="project" value="InterPro"/>
</dbReference>
<evidence type="ECO:0000313" key="3">
    <source>
        <dbReference type="Proteomes" id="UP000053263"/>
    </source>
</evidence>
<keyword evidence="3" id="KW-1185">Reference proteome</keyword>
<evidence type="ECO:0000259" key="1">
    <source>
        <dbReference type="Pfam" id="PF05699"/>
    </source>
</evidence>
<reference evidence="2 3" key="1">
    <citation type="submission" date="2014-06" db="EMBL/GenBank/DDBJ databases">
        <title>Evolutionary Origins and Diversification of the Mycorrhizal Mutualists.</title>
        <authorList>
            <consortium name="DOE Joint Genome Institute"/>
            <consortium name="Mycorrhizal Genomics Consortium"/>
            <person name="Kohler A."/>
            <person name="Kuo A."/>
            <person name="Nagy L.G."/>
            <person name="Floudas D."/>
            <person name="Copeland A."/>
            <person name="Barry K.W."/>
            <person name="Cichocki N."/>
            <person name="Veneault-Fourrey C."/>
            <person name="LaButti K."/>
            <person name="Lindquist E.A."/>
            <person name="Lipzen A."/>
            <person name="Lundell T."/>
            <person name="Morin E."/>
            <person name="Murat C."/>
            <person name="Riley R."/>
            <person name="Ohm R."/>
            <person name="Sun H."/>
            <person name="Tunlid A."/>
            <person name="Henrissat B."/>
            <person name="Grigoriev I.V."/>
            <person name="Hibbett D.S."/>
            <person name="Martin F."/>
        </authorList>
    </citation>
    <scope>NUCLEOTIDE SEQUENCE [LARGE SCALE GENOMIC DNA]</scope>
    <source>
        <strain evidence="2 3">FD-325 SS-3</strain>
    </source>
</reference>
<dbReference type="InterPro" id="IPR008906">
    <property type="entry name" value="HATC_C_dom"/>
</dbReference>
<evidence type="ECO:0000313" key="2">
    <source>
        <dbReference type="EMBL" id="KII83154.1"/>
    </source>
</evidence>
<dbReference type="OrthoDB" id="3241084at2759"/>
<dbReference type="EMBL" id="KN832581">
    <property type="protein sequence ID" value="KII83154.1"/>
    <property type="molecule type" value="Genomic_DNA"/>
</dbReference>
<name>A0A0C9T1T9_PLICR</name>
<feature type="domain" description="HAT C-terminal dimerisation" evidence="1">
    <location>
        <begin position="1"/>
        <end position="45"/>
    </location>
</feature>
<dbReference type="Proteomes" id="UP000053263">
    <property type="component" value="Unassembled WGS sequence"/>
</dbReference>
<gene>
    <name evidence="2" type="ORF">PLICRDRAFT_119748</name>
</gene>
<dbReference type="HOGENOM" id="CLU_009123_15_1_1"/>
<accession>A0A0C9T1T9</accession>
<dbReference type="AlphaFoldDB" id="A0A0C9T1T9"/>
<feature type="non-terminal residue" evidence="2">
    <location>
        <position position="1"/>
    </location>
</feature>
<dbReference type="SUPFAM" id="SSF53098">
    <property type="entry name" value="Ribonuclease H-like"/>
    <property type="match status" value="1"/>
</dbReference>
<organism evidence="2 3">
    <name type="scientific">Plicaturopsis crispa FD-325 SS-3</name>
    <dbReference type="NCBI Taxonomy" id="944288"/>
    <lineage>
        <taxon>Eukaryota</taxon>
        <taxon>Fungi</taxon>
        <taxon>Dikarya</taxon>
        <taxon>Basidiomycota</taxon>
        <taxon>Agaricomycotina</taxon>
        <taxon>Agaricomycetes</taxon>
        <taxon>Agaricomycetidae</taxon>
        <taxon>Amylocorticiales</taxon>
        <taxon>Amylocorticiaceae</taxon>
        <taxon>Plicatura</taxon>
        <taxon>Plicaturopsis crispa</taxon>
    </lineage>
</organism>
<proteinExistence type="predicted"/>
<protein>
    <recommendedName>
        <fullName evidence="1">HAT C-terminal dimerisation domain-containing protein</fullName>
    </recommendedName>
</protein>
<dbReference type="InterPro" id="IPR012337">
    <property type="entry name" value="RNaseH-like_sf"/>
</dbReference>
<sequence length="78" mass="8760">VAMDILPVQASAVPCERVFSSSKETCTLRRNRTSPRLLEALQILKFSFRKSCLSYTNKYVVHEQDHSISGPLTGYAVN</sequence>
<dbReference type="Pfam" id="PF05699">
    <property type="entry name" value="Dimer_Tnp_hAT"/>
    <property type="match status" value="1"/>
</dbReference>